<name>Q1N656_9GAMM</name>
<dbReference type="Pfam" id="PF12804">
    <property type="entry name" value="NTP_transf_3"/>
    <property type="match status" value="1"/>
</dbReference>
<evidence type="ECO:0000256" key="1">
    <source>
        <dbReference type="ARBA" id="ARBA00022842"/>
    </source>
</evidence>
<dbReference type="Gene3D" id="3.90.550.10">
    <property type="entry name" value="Spore Coat Polysaccharide Biosynthesis Protein SpsA, Chain A"/>
    <property type="match status" value="1"/>
</dbReference>
<dbReference type="OrthoDB" id="5298023at2"/>
<evidence type="ECO:0000313" key="4">
    <source>
        <dbReference type="Proteomes" id="UP000004263"/>
    </source>
</evidence>
<dbReference type="RefSeq" id="WP_007017157.1">
    <property type="nucleotide sequence ID" value="NZ_CH724113.1"/>
</dbReference>
<proteinExistence type="predicted"/>
<dbReference type="AlphaFoldDB" id="Q1N656"/>
<protein>
    <recommendedName>
        <fullName evidence="2">MobA-like NTP transferase domain-containing protein</fullName>
    </recommendedName>
</protein>
<dbReference type="HOGENOM" id="CLU_061980_4_1_6"/>
<dbReference type="Proteomes" id="UP000004263">
    <property type="component" value="Unassembled WGS sequence"/>
</dbReference>
<dbReference type="CDD" id="cd04182">
    <property type="entry name" value="GT_2_like_f"/>
    <property type="match status" value="1"/>
</dbReference>
<reference evidence="3 4" key="1">
    <citation type="submission" date="2006-03" db="EMBL/GenBank/DDBJ databases">
        <authorList>
            <person name="Pinhassi J."/>
            <person name="Pedros-Alio C."/>
            <person name="Ferriera S."/>
            <person name="Johnson J."/>
            <person name="Kravitz S."/>
            <person name="Halpern A."/>
            <person name="Remington K."/>
            <person name="Beeson K."/>
            <person name="Tran B."/>
            <person name="Rogers Y.-H."/>
            <person name="Friedman R."/>
            <person name="Venter J.C."/>
        </authorList>
    </citation>
    <scope>NUCLEOTIDE SEQUENCE [LARGE SCALE GENOMIC DNA]</scope>
    <source>
        <strain evidence="3 4">RED65</strain>
    </source>
</reference>
<dbReference type="PANTHER" id="PTHR43777">
    <property type="entry name" value="MOLYBDENUM COFACTOR CYTIDYLYLTRANSFERASE"/>
    <property type="match status" value="1"/>
</dbReference>
<evidence type="ECO:0000313" key="3">
    <source>
        <dbReference type="EMBL" id="EAT13736.1"/>
    </source>
</evidence>
<keyword evidence="1" id="KW-0460">Magnesium</keyword>
<dbReference type="EMBL" id="AAQH01000001">
    <property type="protein sequence ID" value="EAT13736.1"/>
    <property type="molecule type" value="Genomic_DNA"/>
</dbReference>
<dbReference type="STRING" id="207949.RED65_10099"/>
<feature type="domain" description="MobA-like NTP transferase" evidence="2">
    <location>
        <begin position="14"/>
        <end position="181"/>
    </location>
</feature>
<organism evidence="3 4">
    <name type="scientific">Bermanella marisrubri</name>
    <dbReference type="NCBI Taxonomy" id="207949"/>
    <lineage>
        <taxon>Bacteria</taxon>
        <taxon>Pseudomonadati</taxon>
        <taxon>Pseudomonadota</taxon>
        <taxon>Gammaproteobacteria</taxon>
        <taxon>Oceanospirillales</taxon>
        <taxon>Oceanospirillaceae</taxon>
        <taxon>Bermanella</taxon>
    </lineage>
</organism>
<dbReference type="GO" id="GO:0016779">
    <property type="term" value="F:nucleotidyltransferase activity"/>
    <property type="evidence" value="ECO:0007669"/>
    <property type="project" value="UniProtKB-ARBA"/>
</dbReference>
<keyword evidence="4" id="KW-1185">Reference proteome</keyword>
<dbReference type="SUPFAM" id="SSF53448">
    <property type="entry name" value="Nucleotide-diphospho-sugar transferases"/>
    <property type="match status" value="1"/>
</dbReference>
<dbReference type="PANTHER" id="PTHR43777:SF1">
    <property type="entry name" value="MOLYBDENUM COFACTOR CYTIDYLYLTRANSFERASE"/>
    <property type="match status" value="1"/>
</dbReference>
<sequence>MEKHKRANADQVTAIVLAAGQGSRFKHPSGVFKLAHQIQLNNKSLPILSHTLNHLNQIAAHCICVVDPLRRDALHFLSEHKSVQVIDNPNTKLGMSESLKRGAALIPPNHGIMICLADMPYIQASTYQLLLDTFKQNHGTKIVRPTFNGHDGHPVIFPYRYCPDLLQLNGDQGAKALIKETDLLRIDCDDEGILMDIDHFA</sequence>
<gene>
    <name evidence="3" type="ORF">RED65_10099</name>
</gene>
<accession>Q1N656</accession>
<evidence type="ECO:0000259" key="2">
    <source>
        <dbReference type="Pfam" id="PF12804"/>
    </source>
</evidence>
<comment type="caution">
    <text evidence="3">The sequence shown here is derived from an EMBL/GenBank/DDBJ whole genome shotgun (WGS) entry which is preliminary data.</text>
</comment>
<dbReference type="InterPro" id="IPR025877">
    <property type="entry name" value="MobA-like_NTP_Trfase"/>
</dbReference>
<dbReference type="InterPro" id="IPR029044">
    <property type="entry name" value="Nucleotide-diphossugar_trans"/>
</dbReference>